<organism evidence="1 2">
    <name type="scientific">Hymenobacter crusticola</name>
    <dbReference type="NCBI Taxonomy" id="1770526"/>
    <lineage>
        <taxon>Bacteria</taxon>
        <taxon>Pseudomonadati</taxon>
        <taxon>Bacteroidota</taxon>
        <taxon>Cytophagia</taxon>
        <taxon>Cytophagales</taxon>
        <taxon>Hymenobacteraceae</taxon>
        <taxon>Hymenobacter</taxon>
    </lineage>
</organism>
<dbReference type="Proteomes" id="UP000194873">
    <property type="component" value="Unassembled WGS sequence"/>
</dbReference>
<reference evidence="1 2" key="1">
    <citation type="submission" date="2017-01" db="EMBL/GenBank/DDBJ databases">
        <title>A new Hymenobacter.</title>
        <authorList>
            <person name="Liang Y."/>
            <person name="Feng F."/>
        </authorList>
    </citation>
    <scope>NUCLEOTIDE SEQUENCE [LARGE SCALE GENOMIC DNA]</scope>
    <source>
        <strain evidence="1">MIMBbqt21</strain>
    </source>
</reference>
<evidence type="ECO:0000313" key="2">
    <source>
        <dbReference type="Proteomes" id="UP000194873"/>
    </source>
</evidence>
<gene>
    <name evidence="1" type="ORF">BXP70_10215</name>
</gene>
<name>A0A243WEF8_9BACT</name>
<evidence type="ECO:0000313" key="1">
    <source>
        <dbReference type="EMBL" id="OUJ74108.1"/>
    </source>
</evidence>
<comment type="caution">
    <text evidence="1">The sequence shown here is derived from an EMBL/GenBank/DDBJ whole genome shotgun (WGS) entry which is preliminary data.</text>
</comment>
<protein>
    <submittedName>
        <fullName evidence="1">Uncharacterized protein</fullName>
    </submittedName>
</protein>
<dbReference type="OrthoDB" id="599464at2"/>
<proteinExistence type="predicted"/>
<sequence length="71" mass="8078">MTYNLTASSIFLQEIHDNGSSYDLYVYEVSGLGSTNTYLYNGEVYPNGILIPLDWRWPLEQTPHCDSVSEV</sequence>
<accession>A0A243WEF8</accession>
<dbReference type="EMBL" id="MTSE01000004">
    <property type="protein sequence ID" value="OUJ74108.1"/>
    <property type="molecule type" value="Genomic_DNA"/>
</dbReference>
<dbReference type="RefSeq" id="WP_086593957.1">
    <property type="nucleotide sequence ID" value="NZ_MTSE01000004.1"/>
</dbReference>
<dbReference type="AlphaFoldDB" id="A0A243WEF8"/>
<keyword evidence="2" id="KW-1185">Reference proteome</keyword>